<keyword evidence="2" id="KW-0805">Transcription regulation</keyword>
<dbReference type="Pfam" id="PF01709">
    <property type="entry name" value="Transcrip_reg"/>
    <property type="match status" value="1"/>
</dbReference>
<dbReference type="GO" id="GO:0005737">
    <property type="term" value="C:cytoplasm"/>
    <property type="evidence" value="ECO:0007669"/>
    <property type="project" value="UniProtKB-ARBA"/>
</dbReference>
<reference evidence="6 7" key="1">
    <citation type="journal article" date="2016" name="Nat. Commun.">
        <title>Thousands of microbial genomes shed light on interconnected biogeochemical processes in an aquifer system.</title>
        <authorList>
            <person name="Anantharaman K."/>
            <person name="Brown C.T."/>
            <person name="Hug L.A."/>
            <person name="Sharon I."/>
            <person name="Castelle C.J."/>
            <person name="Probst A.J."/>
            <person name="Thomas B.C."/>
            <person name="Singh A."/>
            <person name="Wilkins M.J."/>
            <person name="Karaoz U."/>
            <person name="Brodie E.L."/>
            <person name="Williams K.H."/>
            <person name="Hubbard S.S."/>
            <person name="Banfield J.F."/>
        </authorList>
    </citation>
    <scope>NUCLEOTIDE SEQUENCE [LARGE SCALE GENOMIC DNA]</scope>
</reference>
<name>A0A1G2FIK0_9BACT</name>
<feature type="domain" description="TACO1/YebC-like N-terminal" evidence="5">
    <location>
        <begin position="5"/>
        <end position="76"/>
    </location>
</feature>
<dbReference type="PANTHER" id="PTHR12532">
    <property type="entry name" value="TRANSLATIONAL ACTIVATOR OF CYTOCHROME C OXIDASE 1"/>
    <property type="match status" value="1"/>
</dbReference>
<dbReference type="InterPro" id="IPR002876">
    <property type="entry name" value="Transcrip_reg_TACO1-like"/>
</dbReference>
<evidence type="ECO:0000259" key="4">
    <source>
        <dbReference type="Pfam" id="PF01709"/>
    </source>
</evidence>
<accession>A0A1G2FIK0</accession>
<comment type="caution">
    <text evidence="6">The sequence shown here is derived from an EMBL/GenBank/DDBJ whole genome shotgun (WGS) entry which is preliminary data.</text>
</comment>
<evidence type="ECO:0000313" key="7">
    <source>
        <dbReference type="Proteomes" id="UP000177061"/>
    </source>
</evidence>
<dbReference type="InterPro" id="IPR049083">
    <property type="entry name" value="TACO1_YebC_N"/>
</dbReference>
<gene>
    <name evidence="6" type="ORF">A3J64_00605</name>
</gene>
<organism evidence="6 7">
    <name type="scientific">Candidatus Portnoybacteria bacterium RIFCSPHIGHO2_12_FULL_38_9</name>
    <dbReference type="NCBI Taxonomy" id="1801997"/>
    <lineage>
        <taxon>Bacteria</taxon>
        <taxon>Candidatus Portnoyibacteriota</taxon>
    </lineage>
</organism>
<protein>
    <recommendedName>
        <fullName evidence="8">Transcriptional regulatory protein</fullName>
    </recommendedName>
</protein>
<comment type="similarity">
    <text evidence="1">Belongs to the TACO1 family.</text>
</comment>
<evidence type="ECO:0008006" key="8">
    <source>
        <dbReference type="Google" id="ProtNLM"/>
    </source>
</evidence>
<dbReference type="InterPro" id="IPR017856">
    <property type="entry name" value="Integrase-like_N"/>
</dbReference>
<dbReference type="Gene3D" id="1.10.10.200">
    <property type="match status" value="1"/>
</dbReference>
<evidence type="ECO:0000256" key="2">
    <source>
        <dbReference type="ARBA" id="ARBA00023015"/>
    </source>
</evidence>
<proteinExistence type="inferred from homology"/>
<dbReference type="EMBL" id="MHNB01000007">
    <property type="protein sequence ID" value="OGZ37480.1"/>
    <property type="molecule type" value="Genomic_DNA"/>
</dbReference>
<dbReference type="SUPFAM" id="SSF75625">
    <property type="entry name" value="YebC-like"/>
    <property type="match status" value="1"/>
</dbReference>
<dbReference type="AlphaFoldDB" id="A0A1G2FIK0"/>
<dbReference type="InterPro" id="IPR048300">
    <property type="entry name" value="TACO1_YebC-like_2nd/3rd_dom"/>
</dbReference>
<evidence type="ECO:0000313" key="6">
    <source>
        <dbReference type="EMBL" id="OGZ37480.1"/>
    </source>
</evidence>
<evidence type="ECO:0000259" key="5">
    <source>
        <dbReference type="Pfam" id="PF20772"/>
    </source>
</evidence>
<dbReference type="Gene3D" id="3.30.70.980">
    <property type="match status" value="1"/>
</dbReference>
<dbReference type="PANTHER" id="PTHR12532:SF0">
    <property type="entry name" value="TRANSLATIONAL ACTIVATOR OF CYTOCHROME C OXIDASE 1"/>
    <property type="match status" value="1"/>
</dbReference>
<sequence>MSGHSKWSKVKHIKAVVDVKKGKVFSKISRMIIVAVKERGKDPETNIQLRAAIEKARQLNMPKDNIERAIKRGAGETGGEKLEEFSYEAYDSQGIALIIEGISDNKNRTLSEIKNILGKHEGKLAQVGSVKYLFEKKNGDWVAKYPVQTDGKTKERLDKLFEVLDENDDVNEIYSNLK</sequence>
<dbReference type="Proteomes" id="UP000177061">
    <property type="component" value="Unassembled WGS sequence"/>
</dbReference>
<keyword evidence="3" id="KW-0804">Transcription</keyword>
<dbReference type="Pfam" id="PF20772">
    <property type="entry name" value="TACO1_YebC_N"/>
    <property type="match status" value="1"/>
</dbReference>
<dbReference type="STRING" id="1801997.A3J64_00605"/>
<dbReference type="InterPro" id="IPR029072">
    <property type="entry name" value="YebC-like"/>
</dbReference>
<evidence type="ECO:0000256" key="1">
    <source>
        <dbReference type="ARBA" id="ARBA00008724"/>
    </source>
</evidence>
<evidence type="ECO:0000256" key="3">
    <source>
        <dbReference type="ARBA" id="ARBA00023163"/>
    </source>
</evidence>
<feature type="domain" description="TACO1/YebC-like second and third" evidence="4">
    <location>
        <begin position="82"/>
        <end position="137"/>
    </location>
</feature>
<dbReference type="FunFam" id="1.10.10.200:FF:000002">
    <property type="entry name" value="Probable transcriptional regulatory protein CLM62_37755"/>
    <property type="match status" value="1"/>
</dbReference>
<dbReference type="InterPro" id="IPR026564">
    <property type="entry name" value="Transcrip_reg_TACO1-like_dom3"/>
</dbReference>